<accession>A0A255GSL0</accession>
<name>A0A255GSL0_9ACTN</name>
<feature type="compositionally biased region" description="Polar residues" evidence="1">
    <location>
        <begin position="152"/>
        <end position="164"/>
    </location>
</feature>
<dbReference type="SMART" id="SM00287">
    <property type="entry name" value="SH3b"/>
    <property type="match status" value="1"/>
</dbReference>
<organism evidence="3 4">
    <name type="scientific">Enemella dayhoffiae</name>
    <dbReference type="NCBI Taxonomy" id="2016507"/>
    <lineage>
        <taxon>Bacteria</taxon>
        <taxon>Bacillati</taxon>
        <taxon>Actinomycetota</taxon>
        <taxon>Actinomycetes</taxon>
        <taxon>Propionibacteriales</taxon>
        <taxon>Propionibacteriaceae</taxon>
        <taxon>Enemella</taxon>
    </lineage>
</organism>
<dbReference type="OrthoDB" id="2989771at2"/>
<gene>
    <name evidence="3" type="ORF">CGZ93_14310</name>
</gene>
<dbReference type="Pfam" id="PF08239">
    <property type="entry name" value="SH3_3"/>
    <property type="match status" value="1"/>
</dbReference>
<feature type="compositionally biased region" description="Polar residues" evidence="1">
    <location>
        <begin position="171"/>
        <end position="181"/>
    </location>
</feature>
<protein>
    <recommendedName>
        <fullName evidence="2">SH3b domain-containing protein</fullName>
    </recommendedName>
</protein>
<feature type="region of interest" description="Disordered" evidence="1">
    <location>
        <begin position="203"/>
        <end position="251"/>
    </location>
</feature>
<evidence type="ECO:0000313" key="3">
    <source>
        <dbReference type="EMBL" id="OYO18600.1"/>
    </source>
</evidence>
<dbReference type="RefSeq" id="WP_094364834.1">
    <property type="nucleotide sequence ID" value="NZ_NMVQ01000043.1"/>
</dbReference>
<dbReference type="Proteomes" id="UP000216311">
    <property type="component" value="Unassembled WGS sequence"/>
</dbReference>
<dbReference type="Pfam" id="PF26571">
    <property type="entry name" value="VldE"/>
    <property type="match status" value="1"/>
</dbReference>
<proteinExistence type="predicted"/>
<comment type="caution">
    <text evidence="3">The sequence shown here is derived from an EMBL/GenBank/DDBJ whole genome shotgun (WGS) entry which is preliminary data.</text>
</comment>
<dbReference type="InterPro" id="IPR058593">
    <property type="entry name" value="ARB_07466-like_C"/>
</dbReference>
<feature type="domain" description="SH3b" evidence="2">
    <location>
        <begin position="145"/>
        <end position="209"/>
    </location>
</feature>
<feature type="compositionally biased region" description="Basic and acidic residues" evidence="1">
    <location>
        <begin position="88"/>
        <end position="104"/>
    </location>
</feature>
<dbReference type="EMBL" id="NMVQ01000043">
    <property type="protein sequence ID" value="OYO18600.1"/>
    <property type="molecule type" value="Genomic_DNA"/>
</dbReference>
<evidence type="ECO:0000259" key="2">
    <source>
        <dbReference type="PROSITE" id="PS51781"/>
    </source>
</evidence>
<feature type="compositionally biased region" description="Polar residues" evidence="1">
    <location>
        <begin position="1"/>
        <end position="14"/>
    </location>
</feature>
<dbReference type="InterPro" id="IPR003646">
    <property type="entry name" value="SH3-like_bac-type"/>
</dbReference>
<feature type="region of interest" description="Disordered" evidence="1">
    <location>
        <begin position="1"/>
        <end position="36"/>
    </location>
</feature>
<dbReference type="AlphaFoldDB" id="A0A255GSL0"/>
<evidence type="ECO:0000313" key="4">
    <source>
        <dbReference type="Proteomes" id="UP000216311"/>
    </source>
</evidence>
<feature type="compositionally biased region" description="Low complexity" evidence="1">
    <location>
        <begin position="77"/>
        <end position="87"/>
    </location>
</feature>
<feature type="region of interest" description="Disordered" evidence="1">
    <location>
        <begin position="67"/>
        <end position="181"/>
    </location>
</feature>
<reference evidence="3 4" key="1">
    <citation type="submission" date="2017-07" db="EMBL/GenBank/DDBJ databases">
        <title>Draft whole genome sequences of clinical Proprionibacteriaceae strains.</title>
        <authorList>
            <person name="Bernier A.-M."/>
            <person name="Bernard K."/>
            <person name="Domingo M.-C."/>
        </authorList>
    </citation>
    <scope>NUCLEOTIDE SEQUENCE [LARGE SCALE GENOMIC DNA]</scope>
    <source>
        <strain evidence="3 4">NML 130396</strain>
    </source>
</reference>
<dbReference type="Gene3D" id="2.30.30.40">
    <property type="entry name" value="SH3 Domains"/>
    <property type="match status" value="1"/>
</dbReference>
<feature type="compositionally biased region" description="Low complexity" evidence="1">
    <location>
        <begin position="137"/>
        <end position="147"/>
    </location>
</feature>
<feature type="compositionally biased region" description="Pro residues" evidence="1">
    <location>
        <begin position="111"/>
        <end position="128"/>
    </location>
</feature>
<sequence>MSDSPKPQSTSEDLSATEDRVEHLPQRAFADEPDAGGVAAFRTRVRRFALPGVLTLSVLAGLALAGATEPRPDTSIAAAPAAATAATEEPRGGDQVSRDQERPAIDTPTAEPTPEPEPPAGQPGPPSQAPLMKMAEPAPTTSAPSAAGTRYATETVNVRAQASADSDKIGSVSQDDSVSITGKTTAGFSQILVDGKAGWVSSQYLSSSKPSSPAPSPTASKPAAAPRSASGSSSSGSAGSSDSSANVSSSGNCAPLSGLQGSTEKLHQVLCGNFPGVSSYGGVRSDGDYHHPSGLALDCMTSNSSLGWAIANFARANASSFGITQVIYQQKIWTTQRSSEGWRAMSDRGSATANHMDHVHIAIR</sequence>
<evidence type="ECO:0000256" key="1">
    <source>
        <dbReference type="SAM" id="MobiDB-lite"/>
    </source>
</evidence>
<dbReference type="PROSITE" id="PS51781">
    <property type="entry name" value="SH3B"/>
    <property type="match status" value="1"/>
</dbReference>
<keyword evidence="4" id="KW-1185">Reference proteome</keyword>